<dbReference type="EMBL" id="WNWR01000173">
    <property type="protein sequence ID" value="KAE9989703.1"/>
    <property type="molecule type" value="Genomic_DNA"/>
</dbReference>
<organism evidence="4 5">
    <name type="scientific">Venturia inaequalis</name>
    <name type="common">Apple scab fungus</name>
    <dbReference type="NCBI Taxonomy" id="5025"/>
    <lineage>
        <taxon>Eukaryota</taxon>
        <taxon>Fungi</taxon>
        <taxon>Dikarya</taxon>
        <taxon>Ascomycota</taxon>
        <taxon>Pezizomycotina</taxon>
        <taxon>Dothideomycetes</taxon>
        <taxon>Pleosporomycetidae</taxon>
        <taxon>Venturiales</taxon>
        <taxon>Venturiaceae</taxon>
        <taxon>Venturia</taxon>
    </lineage>
</organism>
<feature type="transmembrane region" description="Helical" evidence="2">
    <location>
        <begin position="183"/>
        <end position="209"/>
    </location>
</feature>
<dbReference type="GO" id="GO:0005794">
    <property type="term" value="C:Golgi apparatus"/>
    <property type="evidence" value="ECO:0007669"/>
    <property type="project" value="TreeGrafter"/>
</dbReference>
<keyword evidence="2" id="KW-0472">Membrane</keyword>
<proteinExistence type="predicted"/>
<feature type="transmembrane region" description="Helical" evidence="2">
    <location>
        <begin position="64"/>
        <end position="89"/>
    </location>
</feature>
<keyword evidence="2" id="KW-1133">Transmembrane helix</keyword>
<keyword evidence="5" id="KW-1185">Reference proteome</keyword>
<protein>
    <submittedName>
        <fullName evidence="4">Uncharacterized protein</fullName>
    </submittedName>
</protein>
<dbReference type="Proteomes" id="UP000433883">
    <property type="component" value="Unassembled WGS sequence"/>
</dbReference>
<feature type="transmembrane region" description="Helical" evidence="2">
    <location>
        <begin position="109"/>
        <end position="129"/>
    </location>
</feature>
<evidence type="ECO:0000313" key="4">
    <source>
        <dbReference type="EMBL" id="KAE9989703.1"/>
    </source>
</evidence>
<dbReference type="AlphaFoldDB" id="A0A8H3VMN0"/>
<sequence>MTAALDGRPGIVKIQSHESRRSLLGDGEETLDRNYTPYQGGGQPNPPTRAATPRKRMIYIPNSLWTWSFLGISICQAAISLALEGYVFLKFRHSLYGETEKQTTTQLPRTIPTYLGLLIFSFIYQLVLVYDGLAAKNTIQIIGLVLMNLAVLVYTAIQFDQILDAADSLVNLNFLRPEYWSNVMPFLITVPVVVGIGTICLAFVAWKLYGEFAWSIYKQISADLRMKKRFLVYQIYIALLKFDFFLFLGFEVQFLIIVQNTSPAEFGITIAMIPLTIILLFFAAWSTRRENLIGMLVSILVYFCATAYFIFKLVRMYTVKGDRLTNYIVARPTLTVFAVITLALMLVTITMATWCTLNFNKGLKPHVNKRSSKVTEENVQGKWAMDDVPAKGSGGTNQSYGGGSRMEID</sequence>
<feature type="transmembrane region" description="Helical" evidence="2">
    <location>
        <begin position="334"/>
        <end position="357"/>
    </location>
</feature>
<dbReference type="PANTHER" id="PTHR34391">
    <property type="entry name" value="UPF0658 GOLGI APPARATUS MEMBRANE PROTEIN C1952.10C-RELATED"/>
    <property type="match status" value="1"/>
</dbReference>
<dbReference type="EMBL" id="WNWQ01000102">
    <property type="protein sequence ID" value="KAE9978925.1"/>
    <property type="molecule type" value="Genomic_DNA"/>
</dbReference>
<feature type="transmembrane region" description="Helical" evidence="2">
    <location>
        <begin position="264"/>
        <end position="285"/>
    </location>
</feature>
<feature type="transmembrane region" description="Helical" evidence="2">
    <location>
        <begin position="292"/>
        <end position="314"/>
    </location>
</feature>
<reference evidence="4 5" key="1">
    <citation type="submission" date="2019-07" db="EMBL/GenBank/DDBJ databases">
        <title>Venturia inaequalis Genome Resource.</title>
        <authorList>
            <person name="Lichtner F.J."/>
        </authorList>
    </citation>
    <scope>NUCLEOTIDE SEQUENCE [LARGE SCALE GENOMIC DNA]</scope>
    <source>
        <strain evidence="3">Bline_iso_100314</strain>
        <strain evidence="4 5">DMI_063113</strain>
    </source>
</reference>
<dbReference type="InterPro" id="IPR040410">
    <property type="entry name" value="UPF0658_Golgi"/>
</dbReference>
<feature type="compositionally biased region" description="Gly residues" evidence="1">
    <location>
        <begin position="392"/>
        <end position="409"/>
    </location>
</feature>
<dbReference type="PANTHER" id="PTHR34391:SF1">
    <property type="entry name" value="UPF0658 GOLGI APPARATUS MEMBRANE PROTEIN C1952.10C-RELATED"/>
    <property type="match status" value="1"/>
</dbReference>
<evidence type="ECO:0000313" key="3">
    <source>
        <dbReference type="EMBL" id="KAE9978925.1"/>
    </source>
</evidence>
<comment type="caution">
    <text evidence="4">The sequence shown here is derived from an EMBL/GenBank/DDBJ whole genome shotgun (WGS) entry which is preliminary data.</text>
</comment>
<evidence type="ECO:0000313" key="5">
    <source>
        <dbReference type="Proteomes" id="UP000490939"/>
    </source>
</evidence>
<evidence type="ECO:0000256" key="1">
    <source>
        <dbReference type="SAM" id="MobiDB-lite"/>
    </source>
</evidence>
<feature type="transmembrane region" description="Helical" evidence="2">
    <location>
        <begin position="230"/>
        <end position="258"/>
    </location>
</feature>
<feature type="region of interest" description="Disordered" evidence="1">
    <location>
        <begin position="385"/>
        <end position="409"/>
    </location>
</feature>
<dbReference type="OrthoDB" id="2448307at2759"/>
<evidence type="ECO:0000256" key="2">
    <source>
        <dbReference type="SAM" id="Phobius"/>
    </source>
</evidence>
<name>A0A8H3VMN0_VENIN</name>
<feature type="transmembrane region" description="Helical" evidence="2">
    <location>
        <begin position="141"/>
        <end position="163"/>
    </location>
</feature>
<accession>A0A8H3VMN0</accession>
<gene>
    <name evidence="3" type="ORF">BLS_000200</name>
    <name evidence="4" type="ORF">EG327_002384</name>
</gene>
<keyword evidence="2" id="KW-0812">Transmembrane</keyword>
<dbReference type="Proteomes" id="UP000490939">
    <property type="component" value="Unassembled WGS sequence"/>
</dbReference>